<evidence type="ECO:0000256" key="1">
    <source>
        <dbReference type="ARBA" id="ARBA00023002"/>
    </source>
</evidence>
<dbReference type="RefSeq" id="WP_219502234.1">
    <property type="nucleotide sequence ID" value="NZ_JAHXDN010000003.1"/>
</dbReference>
<keyword evidence="4" id="KW-1185">Reference proteome</keyword>
<evidence type="ECO:0000313" key="4">
    <source>
        <dbReference type="Proteomes" id="UP001138661"/>
    </source>
</evidence>
<dbReference type="EMBL" id="JAHXDN010000003">
    <property type="protein sequence ID" value="MBW4708412.1"/>
    <property type="molecule type" value="Genomic_DNA"/>
</dbReference>
<dbReference type="Proteomes" id="UP001138661">
    <property type="component" value="Unassembled WGS sequence"/>
</dbReference>
<sequence>MTRVDVVVIGGGIVGLMTAWHLAREGARVALLEAGDLGAQASGANAGSLHLQIQYPEFAKYGEGWARAYAPTLRFLEASIGMWQDLGQEVGEDLDVRLGGGIVVARDPAQMRLIEAKARIEASVGVETQILDRDALLALAPYLSDKAIGGGYCAGEGKANPLRATPAIARTAEAEGATVHCNAPVTGLAGRAGAFVVTTPQGRLQADKVVNTAGAKAAKIAAMLGMQIDIGGFPLQVTVTEPIAPLIPHLVYSAAGKLSLKQAANGGCIIGGGWSADVRSHGGLATNPVNFAGNMAMAAGVVPRLAQARTIRSWTAWVNGTPDWRPIIGEAPDIPGFYLALFPWVGFTAGPMTARVIADLVMGRAPAIDLTGISVLAD</sequence>
<dbReference type="GO" id="GO:0016491">
    <property type="term" value="F:oxidoreductase activity"/>
    <property type="evidence" value="ECO:0007669"/>
    <property type="project" value="UniProtKB-KW"/>
</dbReference>
<evidence type="ECO:0000259" key="2">
    <source>
        <dbReference type="Pfam" id="PF01266"/>
    </source>
</evidence>
<gene>
    <name evidence="3" type="ORF">KX928_11515</name>
</gene>
<reference evidence="3" key="1">
    <citation type="submission" date="2021-07" db="EMBL/GenBank/DDBJ databases">
        <title>Roseobacter insulae sp. nov., isolated from a tidal flat.</title>
        <authorList>
            <person name="Park S."/>
            <person name="Yoon J.-H."/>
        </authorList>
    </citation>
    <scope>NUCLEOTIDE SEQUENCE</scope>
    <source>
        <strain evidence="3">YSTF-M11</strain>
    </source>
</reference>
<dbReference type="GO" id="GO:0005737">
    <property type="term" value="C:cytoplasm"/>
    <property type="evidence" value="ECO:0007669"/>
    <property type="project" value="TreeGrafter"/>
</dbReference>
<dbReference type="InterPro" id="IPR006076">
    <property type="entry name" value="FAD-dep_OxRdtase"/>
</dbReference>
<name>A0A9X1FVI0_9RHOB</name>
<keyword evidence="1" id="KW-0560">Oxidoreductase</keyword>
<organism evidence="3 4">
    <name type="scientific">Roseobacter insulae</name>
    <dbReference type="NCBI Taxonomy" id="2859783"/>
    <lineage>
        <taxon>Bacteria</taxon>
        <taxon>Pseudomonadati</taxon>
        <taxon>Pseudomonadota</taxon>
        <taxon>Alphaproteobacteria</taxon>
        <taxon>Rhodobacterales</taxon>
        <taxon>Roseobacteraceae</taxon>
        <taxon>Roseobacter</taxon>
    </lineage>
</organism>
<comment type="caution">
    <text evidence="3">The sequence shown here is derived from an EMBL/GenBank/DDBJ whole genome shotgun (WGS) entry which is preliminary data.</text>
</comment>
<dbReference type="AlphaFoldDB" id="A0A9X1FVI0"/>
<feature type="domain" description="FAD dependent oxidoreductase" evidence="2">
    <location>
        <begin position="5"/>
        <end position="360"/>
    </location>
</feature>
<dbReference type="Pfam" id="PF01266">
    <property type="entry name" value="DAO"/>
    <property type="match status" value="1"/>
</dbReference>
<dbReference type="PANTHER" id="PTHR13847:SF287">
    <property type="entry name" value="FAD-DEPENDENT OXIDOREDUCTASE DOMAIN-CONTAINING PROTEIN 1"/>
    <property type="match status" value="1"/>
</dbReference>
<proteinExistence type="predicted"/>
<dbReference type="PANTHER" id="PTHR13847">
    <property type="entry name" value="SARCOSINE DEHYDROGENASE-RELATED"/>
    <property type="match status" value="1"/>
</dbReference>
<protein>
    <submittedName>
        <fullName evidence="3">FAD-binding oxidoreductase</fullName>
    </submittedName>
</protein>
<evidence type="ECO:0000313" key="3">
    <source>
        <dbReference type="EMBL" id="MBW4708412.1"/>
    </source>
</evidence>
<accession>A0A9X1FVI0</accession>